<proteinExistence type="predicted"/>
<dbReference type="SMART" id="SM00960">
    <property type="entry name" value="Robl_LC7"/>
    <property type="match status" value="1"/>
</dbReference>
<evidence type="ECO:0000313" key="4">
    <source>
        <dbReference type="Proteomes" id="UP000003986"/>
    </source>
</evidence>
<evidence type="ECO:0000256" key="1">
    <source>
        <dbReference type="SAM" id="MobiDB-lite"/>
    </source>
</evidence>
<gene>
    <name evidence="3" type="ORF">SSGG_02452</name>
</gene>
<evidence type="ECO:0000313" key="3">
    <source>
        <dbReference type="EMBL" id="EFE75086.2"/>
    </source>
</evidence>
<dbReference type="Gene3D" id="3.30.450.30">
    <property type="entry name" value="Dynein light chain 2a, cytoplasmic"/>
    <property type="match status" value="1"/>
</dbReference>
<evidence type="ECO:0000259" key="2">
    <source>
        <dbReference type="SMART" id="SM00960"/>
    </source>
</evidence>
<protein>
    <recommendedName>
        <fullName evidence="2">Roadblock/LAMTOR2 domain-containing protein</fullName>
    </recommendedName>
</protein>
<organism evidence="3 4">
    <name type="scientific">Streptomyces filamentosus NRRL 15998</name>
    <dbReference type="NCBI Taxonomy" id="457431"/>
    <lineage>
        <taxon>Bacteria</taxon>
        <taxon>Bacillati</taxon>
        <taxon>Actinomycetota</taxon>
        <taxon>Actinomycetes</taxon>
        <taxon>Kitasatosporales</taxon>
        <taxon>Streptomycetaceae</taxon>
        <taxon>Streptomyces</taxon>
    </lineage>
</organism>
<dbReference type="SUPFAM" id="SSF103196">
    <property type="entry name" value="Roadblock/LC7 domain"/>
    <property type="match status" value="1"/>
</dbReference>
<sequence length="176" mass="18521">MIRALRQRAGRRQLMVPEAEVRDVLDELQRLRARVPLLSGALAASTDGLVLAHDTPGVEAEGVAALTAAALGVSIRMTDATGRGGFRELLVRGGSGYIATYAAGSSAVLTLLAEDRINVGRLHLEGRRAGARIGELVDTALERVERPAAATPRATPRAAPPRPATAPDRALPQRPT</sequence>
<dbReference type="Pfam" id="PF03259">
    <property type="entry name" value="Robl_LC7"/>
    <property type="match status" value="1"/>
</dbReference>
<dbReference type="EMBL" id="DS999644">
    <property type="protein sequence ID" value="EFE75086.2"/>
    <property type="molecule type" value="Genomic_DNA"/>
</dbReference>
<accession>D6AIY8</accession>
<reference evidence="4" key="2">
    <citation type="submission" date="2008-12" db="EMBL/GenBank/DDBJ databases">
        <title>Annotation of Streptomyces roseosporus strain NRRL 15998.</title>
        <authorList>
            <consortium name="The Broad Institute Genome Sequencing Platform"/>
            <consortium name="Broad Institute Microbial Sequencing Center"/>
            <person name="Fischbach M."/>
            <person name="Ward D."/>
            <person name="Young S."/>
            <person name="Kodira C.D."/>
            <person name="Zeng Q."/>
            <person name="Koehrsen M."/>
            <person name="Godfrey P."/>
            <person name="Alvarado L."/>
            <person name="Berlin A.M."/>
            <person name="Borenstein D."/>
            <person name="Chen Z."/>
            <person name="Engels R."/>
            <person name="Freedman E."/>
            <person name="Gellesch M."/>
            <person name="Goldberg J."/>
            <person name="Griggs A."/>
            <person name="Gujja S."/>
            <person name="Heiman D.I."/>
            <person name="Hepburn T.A."/>
            <person name="Howarth C."/>
            <person name="Jen D."/>
            <person name="Larson L."/>
            <person name="Lewis B."/>
            <person name="Mehta T."/>
            <person name="Park D."/>
            <person name="Pearson M."/>
            <person name="Roberts A."/>
            <person name="Saif S."/>
            <person name="Shea T.D."/>
            <person name="Shenoy N."/>
            <person name="Sisk P."/>
            <person name="Stolte C."/>
            <person name="Sykes S.N."/>
            <person name="Walk T."/>
            <person name="White J."/>
            <person name="Yandava C."/>
            <person name="Straight P."/>
            <person name="Clardy J."/>
            <person name="Hung D."/>
            <person name="Kolter R."/>
            <person name="Mekalanos J."/>
            <person name="Walker S."/>
            <person name="Walsh C.T."/>
            <person name="Wieland B.L.C."/>
            <person name="Ilzarbe M."/>
            <person name="Galagan J."/>
            <person name="Nusbaum C."/>
            <person name="Birren B."/>
        </authorList>
    </citation>
    <scope>NUCLEOTIDE SEQUENCE [LARGE SCALE GENOMIC DNA]</scope>
    <source>
        <strain evidence="4">NRRL 15998</strain>
    </source>
</reference>
<feature type="domain" description="Roadblock/LAMTOR2" evidence="2">
    <location>
        <begin position="25"/>
        <end position="113"/>
    </location>
</feature>
<name>D6AIY8_STRFL</name>
<feature type="compositionally biased region" description="Low complexity" evidence="1">
    <location>
        <begin position="147"/>
        <end position="157"/>
    </location>
</feature>
<reference evidence="4" key="1">
    <citation type="submission" date="2008-10" db="EMBL/GenBank/DDBJ databases">
        <authorList>
            <person name="Molnar K."/>
        </authorList>
    </citation>
    <scope>NUCLEOTIDE SEQUENCE [LARGE SCALE GENOMIC DNA]</scope>
    <source>
        <strain evidence="4">NRRL 15998</strain>
    </source>
</reference>
<dbReference type="AlphaFoldDB" id="D6AIY8"/>
<dbReference type="Proteomes" id="UP000003986">
    <property type="component" value="Unassembled WGS sequence"/>
</dbReference>
<feature type="region of interest" description="Disordered" evidence="1">
    <location>
        <begin position="145"/>
        <end position="176"/>
    </location>
</feature>
<dbReference type="InterPro" id="IPR004942">
    <property type="entry name" value="Roadblock/LAMTOR2_dom"/>
</dbReference>